<evidence type="ECO:0000313" key="3">
    <source>
        <dbReference type="Proteomes" id="UP000323164"/>
    </source>
</evidence>
<dbReference type="RefSeq" id="WP_149353449.1">
    <property type="nucleotide sequence ID" value="NZ_VTRV01000141.1"/>
</dbReference>
<dbReference type="PANTHER" id="PTHR34203:SF15">
    <property type="entry name" value="SLL1173 PROTEIN"/>
    <property type="match status" value="1"/>
</dbReference>
<keyword evidence="2" id="KW-0489">Methyltransferase</keyword>
<keyword evidence="3" id="KW-1185">Reference proteome</keyword>
<dbReference type="SUPFAM" id="SSF53335">
    <property type="entry name" value="S-adenosyl-L-methionine-dependent methyltransferases"/>
    <property type="match status" value="1"/>
</dbReference>
<dbReference type="EMBL" id="VTRV01000141">
    <property type="protein sequence ID" value="TZF87297.1"/>
    <property type="molecule type" value="Genomic_DNA"/>
</dbReference>
<accession>A0A5D8YY20</accession>
<proteinExistence type="predicted"/>
<dbReference type="Gene3D" id="3.40.50.150">
    <property type="entry name" value="Vaccinia Virus protein VP39"/>
    <property type="match status" value="1"/>
</dbReference>
<dbReference type="InterPro" id="IPR029063">
    <property type="entry name" value="SAM-dependent_MTases_sf"/>
</dbReference>
<evidence type="ECO:0000313" key="2">
    <source>
        <dbReference type="EMBL" id="TZF87297.1"/>
    </source>
</evidence>
<dbReference type="InterPro" id="IPR006342">
    <property type="entry name" value="FkbM_mtfrase"/>
</dbReference>
<gene>
    <name evidence="2" type="ORF">FW784_11315</name>
</gene>
<feature type="domain" description="Methyltransferase FkbM" evidence="1">
    <location>
        <begin position="89"/>
        <end position="246"/>
    </location>
</feature>
<reference evidence="2 3" key="1">
    <citation type="submission" date="2019-08" db="EMBL/GenBank/DDBJ databases">
        <title>Draft genome sequence of Lysobacter sp. UKS-15.</title>
        <authorList>
            <person name="Im W.-T."/>
        </authorList>
    </citation>
    <scope>NUCLEOTIDE SEQUENCE [LARGE SCALE GENOMIC DNA]</scope>
    <source>
        <strain evidence="2 3">UKS-15</strain>
    </source>
</reference>
<dbReference type="AlphaFoldDB" id="A0A5D8YY20"/>
<sequence>MSALTVLRFVVTHRANTGHRLQALWRLVRWQIASRLVNGDIVYAWVNGSKFLVRSGENGLTGNIYVGLQEFDDMAFVLHMLRPGDLFVDVGANVGSYSILACAVAGAHGCAVEPVPATFERLVENMRINHLDEAVQCVNAGLGSEPGTLRFSSDMGVCNRALASSDTRPGVVEVQGITLDALLAGRSPRLIKIDVEGYESAVLAGADATLRDPYLQAVIMELNGSGAQFGFDESKLFGLMVSHGFQPCAYVPAERRLVDAHGPGATASDNTIFVRDIDAVRNRLREAEAFDVNGKRF</sequence>
<dbReference type="NCBIfam" id="TIGR01444">
    <property type="entry name" value="fkbM_fam"/>
    <property type="match status" value="1"/>
</dbReference>
<dbReference type="OrthoDB" id="9814604at2"/>
<keyword evidence="2" id="KW-0808">Transferase</keyword>
<dbReference type="GO" id="GO:0008168">
    <property type="term" value="F:methyltransferase activity"/>
    <property type="evidence" value="ECO:0007669"/>
    <property type="project" value="UniProtKB-KW"/>
</dbReference>
<protein>
    <submittedName>
        <fullName evidence="2">FkbM family methyltransferase</fullName>
    </submittedName>
</protein>
<dbReference type="GO" id="GO:0032259">
    <property type="term" value="P:methylation"/>
    <property type="evidence" value="ECO:0007669"/>
    <property type="project" value="UniProtKB-KW"/>
</dbReference>
<organism evidence="2 3">
    <name type="scientific">Cognatilysobacter lacus</name>
    <dbReference type="NCBI Taxonomy" id="1643323"/>
    <lineage>
        <taxon>Bacteria</taxon>
        <taxon>Pseudomonadati</taxon>
        <taxon>Pseudomonadota</taxon>
        <taxon>Gammaproteobacteria</taxon>
        <taxon>Lysobacterales</taxon>
        <taxon>Lysobacteraceae</taxon>
        <taxon>Cognatilysobacter</taxon>
    </lineage>
</organism>
<comment type="caution">
    <text evidence="2">The sequence shown here is derived from an EMBL/GenBank/DDBJ whole genome shotgun (WGS) entry which is preliminary data.</text>
</comment>
<dbReference type="InterPro" id="IPR052514">
    <property type="entry name" value="SAM-dependent_MTase"/>
</dbReference>
<dbReference type="Pfam" id="PF05050">
    <property type="entry name" value="Methyltransf_21"/>
    <property type="match status" value="1"/>
</dbReference>
<evidence type="ECO:0000259" key="1">
    <source>
        <dbReference type="Pfam" id="PF05050"/>
    </source>
</evidence>
<dbReference type="PANTHER" id="PTHR34203">
    <property type="entry name" value="METHYLTRANSFERASE, FKBM FAMILY PROTEIN"/>
    <property type="match status" value="1"/>
</dbReference>
<name>A0A5D8YY20_9GAMM</name>
<dbReference type="Proteomes" id="UP000323164">
    <property type="component" value="Unassembled WGS sequence"/>
</dbReference>